<keyword evidence="3" id="KW-1185">Reference proteome</keyword>
<organism evidence="2 3">
    <name type="scientific">Roseofilum halophilum BLCC-M91</name>
    <dbReference type="NCBI Taxonomy" id="3022259"/>
    <lineage>
        <taxon>Bacteria</taxon>
        <taxon>Bacillati</taxon>
        <taxon>Cyanobacteriota</taxon>
        <taxon>Cyanophyceae</taxon>
        <taxon>Desertifilales</taxon>
        <taxon>Desertifilaceae</taxon>
        <taxon>Roseofilum</taxon>
        <taxon>Roseofilum halophilum</taxon>
    </lineage>
</organism>
<proteinExistence type="predicted"/>
<evidence type="ECO:0000313" key="3">
    <source>
        <dbReference type="Proteomes" id="UP001231370"/>
    </source>
</evidence>
<comment type="caution">
    <text evidence="2">The sequence shown here is derived from an EMBL/GenBank/DDBJ whole genome shotgun (WGS) entry which is preliminary data.</text>
</comment>
<dbReference type="NCBIfam" id="NF033537">
    <property type="entry name" value="lasso_biosyn_B2"/>
    <property type="match status" value="1"/>
</dbReference>
<dbReference type="Proteomes" id="UP001231370">
    <property type="component" value="Unassembled WGS sequence"/>
</dbReference>
<protein>
    <submittedName>
        <fullName evidence="2">Lasso peptide biosynthesis B2 protein</fullName>
    </submittedName>
</protein>
<name>A0ABT7BLL2_9CYAN</name>
<sequence>MVSKAALEGRGFRPNFSDEYFQVNRKMNELKLGRRKLSSFWSLDSGVKWLVFQALLWLPVVTLSLKWWGFKSTQARLCQFFPLRESGKTGDDLVYRVLQVNQAVRLAAKYYQPWAKCLQQSLVLWSLLRHQGIESQLQIGVHYEQGEFAAHAWVEWEGWAINDTQDVRDRYAAFERSLET</sequence>
<feature type="domain" description="Microcin J25-processing protein McjB C-terminal" evidence="1">
    <location>
        <begin position="96"/>
        <end position="173"/>
    </location>
</feature>
<accession>A0ABT7BLL2</accession>
<dbReference type="Pfam" id="PF13471">
    <property type="entry name" value="Transglut_core3"/>
    <property type="match status" value="1"/>
</dbReference>
<dbReference type="InterPro" id="IPR053521">
    <property type="entry name" value="McjB-like"/>
</dbReference>
<dbReference type="RefSeq" id="WP_283763372.1">
    <property type="nucleotide sequence ID" value="NZ_JAQPOK010000105.1"/>
</dbReference>
<evidence type="ECO:0000259" key="1">
    <source>
        <dbReference type="Pfam" id="PF13471"/>
    </source>
</evidence>
<dbReference type="EMBL" id="JAQPOK010000105">
    <property type="protein sequence ID" value="MDJ1180070.1"/>
    <property type="molecule type" value="Genomic_DNA"/>
</dbReference>
<evidence type="ECO:0000313" key="2">
    <source>
        <dbReference type="EMBL" id="MDJ1180070.1"/>
    </source>
</evidence>
<dbReference type="InterPro" id="IPR032708">
    <property type="entry name" value="McjB_C"/>
</dbReference>
<reference evidence="2 3" key="1">
    <citation type="submission" date="2023-01" db="EMBL/GenBank/DDBJ databases">
        <title>Novel diversity within Roseofilum (Cyanobacteria; Desertifilaceae) from marine benthic mats with descriptions of four novel species.</title>
        <authorList>
            <person name="Wang Y."/>
            <person name="Berthold D.E."/>
            <person name="Hu J."/>
            <person name="Lefler F.W."/>
            <person name="Laughinghouse H.D. IV."/>
        </authorList>
    </citation>
    <scope>NUCLEOTIDE SEQUENCE [LARGE SCALE GENOMIC DNA]</scope>
    <source>
        <strain evidence="2 3">BLCC-M91</strain>
    </source>
</reference>
<gene>
    <name evidence="2" type="ORF">PJF56_14480</name>
</gene>